<evidence type="ECO:0000313" key="7">
    <source>
        <dbReference type="EMBL" id="BBI19515.1"/>
    </source>
</evidence>
<name>A0A3T1CEX0_9SPHN</name>
<dbReference type="EMBL" id="AP019389">
    <property type="protein sequence ID" value="BBI19515.1"/>
    <property type="molecule type" value="Genomic_DNA"/>
</dbReference>
<protein>
    <recommendedName>
        <fullName evidence="6">Ribosomal RNA small subunit methyltransferase G</fullName>
        <ecNumber evidence="6">2.1.1.170</ecNumber>
    </recommendedName>
    <alternativeName>
        <fullName evidence="6">16S rRNA 7-methylguanosine methyltransferase</fullName>
        <shortName evidence="6">16S rRNA m7G methyltransferase</shortName>
    </alternativeName>
</protein>
<dbReference type="RefSeq" id="WP_130585690.1">
    <property type="nucleotide sequence ID" value="NZ_AP019389.1"/>
</dbReference>
<keyword evidence="5 6" id="KW-0949">S-adenosyl-L-methionine</keyword>
<dbReference type="PANTHER" id="PTHR31760">
    <property type="entry name" value="S-ADENOSYL-L-METHIONINE-DEPENDENT METHYLTRANSFERASES SUPERFAMILY PROTEIN"/>
    <property type="match status" value="1"/>
</dbReference>
<comment type="subcellular location">
    <subcellularLocation>
        <location evidence="6">Cytoplasm</location>
    </subcellularLocation>
</comment>
<feature type="binding site" evidence="6">
    <location>
        <begin position="127"/>
        <end position="128"/>
    </location>
    <ligand>
        <name>S-adenosyl-L-methionine</name>
        <dbReference type="ChEBI" id="CHEBI:59789"/>
    </ligand>
</feature>
<dbReference type="Proteomes" id="UP000290057">
    <property type="component" value="Chromosome"/>
</dbReference>
<evidence type="ECO:0000313" key="8">
    <source>
        <dbReference type="Proteomes" id="UP000290057"/>
    </source>
</evidence>
<dbReference type="AlphaFoldDB" id="A0A3T1CEX0"/>
<evidence type="ECO:0000256" key="4">
    <source>
        <dbReference type="ARBA" id="ARBA00022679"/>
    </source>
</evidence>
<dbReference type="PANTHER" id="PTHR31760:SF0">
    <property type="entry name" value="S-ADENOSYL-L-METHIONINE-DEPENDENT METHYLTRANSFERASES SUPERFAMILY PROTEIN"/>
    <property type="match status" value="1"/>
</dbReference>
<dbReference type="PIRSF" id="PIRSF003078">
    <property type="entry name" value="GidB"/>
    <property type="match status" value="1"/>
</dbReference>
<feature type="binding site" evidence="6">
    <location>
        <position position="76"/>
    </location>
    <ligand>
        <name>S-adenosyl-L-methionine</name>
        <dbReference type="ChEBI" id="CHEBI:59789"/>
    </ligand>
</feature>
<feature type="binding site" evidence="6">
    <location>
        <position position="81"/>
    </location>
    <ligand>
        <name>S-adenosyl-L-methionine</name>
        <dbReference type="ChEBI" id="CHEBI:59789"/>
    </ligand>
</feature>
<dbReference type="Gene3D" id="3.40.50.150">
    <property type="entry name" value="Vaccinia Virus protein VP39"/>
    <property type="match status" value="1"/>
</dbReference>
<feature type="binding site" evidence="6">
    <location>
        <position position="141"/>
    </location>
    <ligand>
        <name>S-adenosyl-L-methionine</name>
        <dbReference type="ChEBI" id="CHEBI:59789"/>
    </ligand>
</feature>
<dbReference type="GO" id="GO:0070043">
    <property type="term" value="F:rRNA (guanine-N7-)-methyltransferase activity"/>
    <property type="evidence" value="ECO:0007669"/>
    <property type="project" value="UniProtKB-UniRule"/>
</dbReference>
<keyword evidence="3 6" id="KW-0489">Methyltransferase</keyword>
<evidence type="ECO:0000256" key="3">
    <source>
        <dbReference type="ARBA" id="ARBA00022603"/>
    </source>
</evidence>
<dbReference type="GO" id="GO:0005829">
    <property type="term" value="C:cytosol"/>
    <property type="evidence" value="ECO:0007669"/>
    <property type="project" value="TreeGrafter"/>
</dbReference>
<evidence type="ECO:0000256" key="2">
    <source>
        <dbReference type="ARBA" id="ARBA00022552"/>
    </source>
</evidence>
<evidence type="ECO:0000256" key="1">
    <source>
        <dbReference type="ARBA" id="ARBA00022490"/>
    </source>
</evidence>
<keyword evidence="2 6" id="KW-0698">rRNA processing</keyword>
<dbReference type="Pfam" id="PF02527">
    <property type="entry name" value="GidB"/>
    <property type="match status" value="1"/>
</dbReference>
<comment type="caution">
    <text evidence="6">Lacks conserved residue(s) required for the propagation of feature annotation.</text>
</comment>
<comment type="catalytic activity">
    <reaction evidence="6">
        <text>guanosine(527) in 16S rRNA + S-adenosyl-L-methionine = N(7)-methylguanosine(527) in 16S rRNA + S-adenosyl-L-homocysteine</text>
        <dbReference type="Rhea" id="RHEA:42732"/>
        <dbReference type="Rhea" id="RHEA-COMP:10209"/>
        <dbReference type="Rhea" id="RHEA-COMP:10210"/>
        <dbReference type="ChEBI" id="CHEBI:57856"/>
        <dbReference type="ChEBI" id="CHEBI:59789"/>
        <dbReference type="ChEBI" id="CHEBI:74269"/>
        <dbReference type="ChEBI" id="CHEBI:74480"/>
        <dbReference type="EC" id="2.1.1.170"/>
    </reaction>
</comment>
<keyword evidence="4 6" id="KW-0808">Transferase</keyword>
<dbReference type="InterPro" id="IPR003682">
    <property type="entry name" value="rRNA_ssu_MeTfrase_G"/>
</dbReference>
<dbReference type="CDD" id="cd02440">
    <property type="entry name" value="AdoMet_MTases"/>
    <property type="match status" value="1"/>
</dbReference>
<reference evidence="7 8" key="1">
    <citation type="submission" date="2019-01" db="EMBL/GenBank/DDBJ databases">
        <title>Complete genome sequence of Erythrobacter flavus KJ5.</title>
        <authorList>
            <person name="Kanesaki Y."/>
            <person name="Brotosudarmo T."/>
            <person name="Moriuchi R."/>
            <person name="Awai K."/>
        </authorList>
    </citation>
    <scope>NUCLEOTIDE SEQUENCE [LARGE SCALE GENOMIC DNA]</scope>
    <source>
        <strain evidence="7 8">KJ5</strain>
    </source>
</reference>
<organism evidence="7 8">
    <name type="scientific">Qipengyuania flava</name>
    <dbReference type="NCBI Taxonomy" id="192812"/>
    <lineage>
        <taxon>Bacteria</taxon>
        <taxon>Pseudomonadati</taxon>
        <taxon>Pseudomonadota</taxon>
        <taxon>Alphaproteobacteria</taxon>
        <taxon>Sphingomonadales</taxon>
        <taxon>Erythrobacteraceae</taxon>
        <taxon>Qipengyuania</taxon>
    </lineage>
</organism>
<keyword evidence="8" id="KW-1185">Reference proteome</keyword>
<proteinExistence type="inferred from homology"/>
<evidence type="ECO:0000256" key="5">
    <source>
        <dbReference type="ARBA" id="ARBA00022691"/>
    </source>
</evidence>
<dbReference type="NCBIfam" id="TIGR00138">
    <property type="entry name" value="rsmG_gidB"/>
    <property type="match status" value="1"/>
</dbReference>
<comment type="function">
    <text evidence="6">Specifically methylates the N7 position of guanine in position 527 of 16S rRNA.</text>
</comment>
<dbReference type="InterPro" id="IPR029063">
    <property type="entry name" value="SAM-dependent_MTases_sf"/>
</dbReference>
<evidence type="ECO:0000256" key="6">
    <source>
        <dbReference type="HAMAP-Rule" id="MF_00074"/>
    </source>
</evidence>
<dbReference type="EC" id="2.1.1.170" evidence="6"/>
<dbReference type="SUPFAM" id="SSF53335">
    <property type="entry name" value="S-adenosyl-L-methionine-dependent methyltransferases"/>
    <property type="match status" value="1"/>
</dbReference>
<comment type="similarity">
    <text evidence="6">Belongs to the methyltransferase superfamily. RNA methyltransferase RsmG family.</text>
</comment>
<accession>A0A3T1CEX0</accession>
<keyword evidence="1 6" id="KW-0963">Cytoplasm</keyword>
<sequence>MIASETDARAYVVARCDAQAIERLDVLASELTAENQSQNLIAKATLDFMWQRHIADSAQLLEHAPGDLSEPWLDLGSGAGFPGLVIAAMRPAFEVVLVESRKRRIEWLERAAAAMGLTNCRVEGARLENVQSFEVAVISARAFAPLDRLLNLSARFSTKRTHWVLPKGRSAAQEVKALPKHRRSMFHVEQSQTDPEAGIIVGRGQWSAKA</sequence>
<gene>
    <name evidence="7" type="primary">gidB</name>
    <name evidence="6" type="synonym">rsmG</name>
    <name evidence="7" type="ORF">EKJ_03620</name>
</gene>
<dbReference type="HAMAP" id="MF_00074">
    <property type="entry name" value="16SrRNA_methyltr_G"/>
    <property type="match status" value="1"/>
</dbReference>